<evidence type="ECO:0000256" key="6">
    <source>
        <dbReference type="PROSITE-ProRule" id="PRU10060"/>
    </source>
</evidence>
<accession>A0ABW6W9T1</accession>
<proteinExistence type="inferred from homology"/>
<keyword evidence="12" id="KW-1185">Reference proteome</keyword>
<feature type="domain" description="CBM3" evidence="9">
    <location>
        <begin position="484"/>
        <end position="629"/>
    </location>
</feature>
<evidence type="ECO:0000313" key="11">
    <source>
        <dbReference type="EMBL" id="MFF5288707.1"/>
    </source>
</evidence>
<dbReference type="Gene3D" id="2.60.40.290">
    <property type="match status" value="1"/>
</dbReference>
<feature type="domain" description="CBM2" evidence="10">
    <location>
        <begin position="662"/>
        <end position="771"/>
    </location>
</feature>
<keyword evidence="3 5" id="KW-0326">Glycosidase</keyword>
<feature type="active site" evidence="6">
    <location>
        <position position="441"/>
    </location>
</feature>
<dbReference type="InterPro" id="IPR001919">
    <property type="entry name" value="CBD2"/>
</dbReference>
<dbReference type="SUPFAM" id="SSF48208">
    <property type="entry name" value="Six-hairpin glycosidases"/>
    <property type="match status" value="1"/>
</dbReference>
<evidence type="ECO:0000256" key="1">
    <source>
        <dbReference type="ARBA" id="ARBA00022801"/>
    </source>
</evidence>
<dbReference type="Gene3D" id="1.50.10.10">
    <property type="match status" value="1"/>
</dbReference>
<feature type="chain" id="PRO_5044959083" description="Endoglucanase" evidence="7">
    <location>
        <begin position="26"/>
        <end position="771"/>
    </location>
</feature>
<keyword evidence="1 5" id="KW-0378">Hydrolase</keyword>
<evidence type="ECO:0000259" key="10">
    <source>
        <dbReference type="PROSITE" id="PS51173"/>
    </source>
</evidence>
<dbReference type="PANTHER" id="PTHR22298">
    <property type="entry name" value="ENDO-1,4-BETA-GLUCANASE"/>
    <property type="match status" value="1"/>
</dbReference>
<evidence type="ECO:0000256" key="8">
    <source>
        <dbReference type="SAM" id="MobiDB-lite"/>
    </source>
</evidence>
<dbReference type="EMBL" id="JBIAZU010000001">
    <property type="protein sequence ID" value="MFF5288707.1"/>
    <property type="molecule type" value="Genomic_DNA"/>
</dbReference>
<comment type="caution">
    <text evidence="11">The sequence shown here is derived from an EMBL/GenBank/DDBJ whole genome shotgun (WGS) entry which is preliminary data.</text>
</comment>
<dbReference type="EC" id="3.2.1.4" evidence="7"/>
<dbReference type="Proteomes" id="UP001602245">
    <property type="component" value="Unassembled WGS sequence"/>
</dbReference>
<evidence type="ECO:0000256" key="5">
    <source>
        <dbReference type="PROSITE-ProRule" id="PRU10059"/>
    </source>
</evidence>
<dbReference type="InterPro" id="IPR012341">
    <property type="entry name" value="6hp_glycosidase-like_sf"/>
</dbReference>
<dbReference type="InterPro" id="IPR018221">
    <property type="entry name" value="Glyco_hydro_9_His_AS"/>
</dbReference>
<gene>
    <name evidence="11" type="ORF">ACFY35_04665</name>
</gene>
<protein>
    <recommendedName>
        <fullName evidence="7">Endoglucanase</fullName>
        <ecNumber evidence="7">3.2.1.4</ecNumber>
    </recommendedName>
</protein>
<dbReference type="InterPro" id="IPR008928">
    <property type="entry name" value="6-hairpin_glycosidase_sf"/>
</dbReference>
<dbReference type="InterPro" id="IPR012291">
    <property type="entry name" value="CBM2_carb-bd_dom_sf"/>
</dbReference>
<feature type="active site" evidence="6">
    <location>
        <position position="450"/>
    </location>
</feature>
<comment type="similarity">
    <text evidence="5 7">Belongs to the glycosyl hydrolase 9 (cellulase E) family.</text>
</comment>
<reference evidence="11 12" key="1">
    <citation type="submission" date="2024-10" db="EMBL/GenBank/DDBJ databases">
        <title>The Natural Products Discovery Center: Release of the First 8490 Sequenced Strains for Exploring Actinobacteria Biosynthetic Diversity.</title>
        <authorList>
            <person name="Kalkreuter E."/>
            <person name="Kautsar S.A."/>
            <person name="Yang D."/>
            <person name="Bader C.D."/>
            <person name="Teijaro C.N."/>
            <person name="Fluegel L."/>
            <person name="Davis C.M."/>
            <person name="Simpson J.R."/>
            <person name="Lauterbach L."/>
            <person name="Steele A.D."/>
            <person name="Gui C."/>
            <person name="Meng S."/>
            <person name="Li G."/>
            <person name="Viehrig K."/>
            <person name="Ye F."/>
            <person name="Su P."/>
            <person name="Kiefer A.F."/>
            <person name="Nichols A."/>
            <person name="Cepeda A.J."/>
            <person name="Yan W."/>
            <person name="Fan B."/>
            <person name="Jiang Y."/>
            <person name="Adhikari A."/>
            <person name="Zheng C.-J."/>
            <person name="Schuster L."/>
            <person name="Cowan T.M."/>
            <person name="Smanski M.J."/>
            <person name="Chevrette M.G."/>
            <person name="De Carvalho L.P.S."/>
            <person name="Shen B."/>
        </authorList>
    </citation>
    <scope>NUCLEOTIDE SEQUENCE [LARGE SCALE GENOMIC DNA]</scope>
    <source>
        <strain evidence="11 12">NPDC000087</strain>
    </source>
</reference>
<evidence type="ECO:0000256" key="4">
    <source>
        <dbReference type="ARBA" id="ARBA00023326"/>
    </source>
</evidence>
<evidence type="ECO:0000313" key="12">
    <source>
        <dbReference type="Proteomes" id="UP001602245"/>
    </source>
</evidence>
<dbReference type="InterPro" id="IPR036966">
    <property type="entry name" value="CBM3_sf"/>
</dbReference>
<keyword evidence="2 5" id="KW-0119">Carbohydrate metabolism</keyword>
<feature type="compositionally biased region" description="Pro residues" evidence="8">
    <location>
        <begin position="645"/>
        <end position="661"/>
    </location>
</feature>
<dbReference type="PROSITE" id="PS00698">
    <property type="entry name" value="GH9_3"/>
    <property type="match status" value="1"/>
</dbReference>
<feature type="signal peptide" evidence="7">
    <location>
        <begin position="1"/>
        <end position="25"/>
    </location>
</feature>
<dbReference type="PROSITE" id="PS00592">
    <property type="entry name" value="GH9_2"/>
    <property type="match status" value="1"/>
</dbReference>
<organism evidence="11 12">
    <name type="scientific">Paractinoplanes globisporus</name>
    <dbReference type="NCBI Taxonomy" id="113565"/>
    <lineage>
        <taxon>Bacteria</taxon>
        <taxon>Bacillati</taxon>
        <taxon>Actinomycetota</taxon>
        <taxon>Actinomycetes</taxon>
        <taxon>Micromonosporales</taxon>
        <taxon>Micromonosporaceae</taxon>
        <taxon>Paractinoplanes</taxon>
    </lineage>
</organism>
<dbReference type="Gene3D" id="2.60.40.710">
    <property type="entry name" value="Endoglucanase-like"/>
    <property type="match status" value="1"/>
</dbReference>
<dbReference type="SMART" id="SM01067">
    <property type="entry name" value="CBM_3"/>
    <property type="match status" value="1"/>
</dbReference>
<dbReference type="InterPro" id="IPR001956">
    <property type="entry name" value="CBM3"/>
</dbReference>
<name>A0ABW6W9T1_9ACTN</name>
<evidence type="ECO:0000256" key="3">
    <source>
        <dbReference type="ARBA" id="ARBA00023295"/>
    </source>
</evidence>
<evidence type="ECO:0000256" key="2">
    <source>
        <dbReference type="ARBA" id="ARBA00023277"/>
    </source>
</evidence>
<dbReference type="SUPFAM" id="SSF49384">
    <property type="entry name" value="Carbohydrate-binding domain"/>
    <property type="match status" value="2"/>
</dbReference>
<dbReference type="InterPro" id="IPR033126">
    <property type="entry name" value="Glyco_hydro_9_Asp/Glu_AS"/>
</dbReference>
<dbReference type="RefSeq" id="WP_020509055.1">
    <property type="nucleotide sequence ID" value="NZ_JBIAZU010000001.1"/>
</dbReference>
<dbReference type="Pfam" id="PF00553">
    <property type="entry name" value="CBM_2"/>
    <property type="match status" value="1"/>
</dbReference>
<dbReference type="Pfam" id="PF00759">
    <property type="entry name" value="Glyco_hydro_9"/>
    <property type="match status" value="1"/>
</dbReference>
<evidence type="ECO:0000256" key="7">
    <source>
        <dbReference type="RuleBase" id="RU361166"/>
    </source>
</evidence>
<keyword evidence="4 5" id="KW-0624">Polysaccharide degradation</keyword>
<sequence>MRRVLLALVLVAAGVVGLATRPASAAGAFNYGEALQKSMFFYQAQIAGKKPSWSQVSWRGDAAMNDGSDVGLDLTGGWFDAGDHVKFGFPMAFSTTMLAWGAVEYRSAYAASGQLTTFLNNLRVPNDYFIKAHPSANVLYGQVGKGDDDHKWWGPAEVLPMARPAYKIDATCGGSDLAGETAAAMAASSMVFRPTDSAYADKLLTHAKQLYTFADTVRKAYSDCITDAQNFYKSWSGYQDELVWGAIWLYRATGDATYLAKAEAAYDALGTEPQTTTHSYKWTIAWDNKQFGAYVLLANLTGKQKYIDDANRWLDWWTVGVNGDKVRYSPGGEAVLDSWGSLRYAANTAFVALVYSDKTTDATRKARYHDFAVRQINYALGDNPRQSSYLIGFGANSPKNPHHRTAHGSWWDNMTVPTDTRHVLYGALVGGPSSPDDAYQDVRSDYVMNEVATDYNAGFTSALVRLYQEYGGAPLANFPQAETPDMDEITVETTVMQDEPRDTALKVMIYNKSAYPARALTSSSYRYFFRREGTAALVVTPGYTQGCPSPSTAKQWSGDIWYVEVNCAGYSIAPQGQSQYRMEVQFKVGVADGGTWDKSNDPSYLAGTAVNKNVPLHEAGKLIWGQEPGASSPSPTPSPTTSSPSPTPSPTTSPTSSPTPTPTFTGTGCRVTYSVNDWGGGFTGTITIANPGSAAWSGWTLAFAFPGNQKISQGWSATWAQSGTQVTATSLSYNGSVPGGGSTSIGFNGTYTGTNIAPTAFTVNGMTCTRG</sequence>
<dbReference type="PROSITE" id="PS51172">
    <property type="entry name" value="CBM3"/>
    <property type="match status" value="1"/>
</dbReference>
<keyword evidence="7" id="KW-0732">Signal</keyword>
<keyword evidence="7" id="KW-0136">Cellulose degradation</keyword>
<dbReference type="PROSITE" id="PS51173">
    <property type="entry name" value="CBM2"/>
    <property type="match status" value="1"/>
</dbReference>
<dbReference type="InterPro" id="IPR001701">
    <property type="entry name" value="Glyco_hydro_9"/>
</dbReference>
<comment type="catalytic activity">
    <reaction evidence="7">
        <text>Endohydrolysis of (1-&gt;4)-beta-D-glucosidic linkages in cellulose, lichenin and cereal beta-D-glucans.</text>
        <dbReference type="EC" id="3.2.1.4"/>
    </reaction>
</comment>
<evidence type="ECO:0000259" key="9">
    <source>
        <dbReference type="PROSITE" id="PS51172"/>
    </source>
</evidence>
<dbReference type="SMART" id="SM00637">
    <property type="entry name" value="CBD_II"/>
    <property type="match status" value="1"/>
</dbReference>
<feature type="active site" evidence="5">
    <location>
        <position position="402"/>
    </location>
</feature>
<dbReference type="GO" id="GO:0016787">
    <property type="term" value="F:hydrolase activity"/>
    <property type="evidence" value="ECO:0007669"/>
    <property type="project" value="UniProtKB-KW"/>
</dbReference>
<feature type="region of interest" description="Disordered" evidence="8">
    <location>
        <begin position="624"/>
        <end position="667"/>
    </location>
</feature>
<dbReference type="InterPro" id="IPR008965">
    <property type="entry name" value="CBM2/CBM3_carb-bd_dom_sf"/>
</dbReference>